<dbReference type="Proteomes" id="UP000521748">
    <property type="component" value="Unassembled WGS sequence"/>
</dbReference>
<evidence type="ECO:0000256" key="3">
    <source>
        <dbReference type="ARBA" id="ARBA00023163"/>
    </source>
</evidence>
<dbReference type="GO" id="GO:0003677">
    <property type="term" value="F:DNA binding"/>
    <property type="evidence" value="ECO:0007669"/>
    <property type="project" value="UniProtKB-KW"/>
</dbReference>
<dbReference type="SMART" id="SM00347">
    <property type="entry name" value="HTH_MARR"/>
    <property type="match status" value="1"/>
</dbReference>
<keyword evidence="6" id="KW-1185">Reference proteome</keyword>
<dbReference type="AlphaFoldDB" id="A0A7Y9LUF8"/>
<dbReference type="Gene3D" id="1.10.10.10">
    <property type="entry name" value="Winged helix-like DNA-binding domain superfamily/Winged helix DNA-binding domain"/>
    <property type="match status" value="1"/>
</dbReference>
<dbReference type="RefSeq" id="WP_179389551.1">
    <property type="nucleotide sequence ID" value="NZ_JACBYQ010000002.1"/>
</dbReference>
<keyword evidence="3" id="KW-0804">Transcription</keyword>
<feature type="domain" description="HTH marR-type" evidence="4">
    <location>
        <begin position="13"/>
        <end position="144"/>
    </location>
</feature>
<dbReference type="PROSITE" id="PS01117">
    <property type="entry name" value="HTH_MARR_1"/>
    <property type="match status" value="1"/>
</dbReference>
<comment type="caution">
    <text evidence="5">The sequence shown here is derived from an EMBL/GenBank/DDBJ whole genome shotgun (WGS) entry which is preliminary data.</text>
</comment>
<proteinExistence type="predicted"/>
<evidence type="ECO:0000259" key="4">
    <source>
        <dbReference type="PROSITE" id="PS50995"/>
    </source>
</evidence>
<evidence type="ECO:0000313" key="5">
    <source>
        <dbReference type="EMBL" id="NYE95818.1"/>
    </source>
</evidence>
<sequence>MTYAKYVEQRKKSAPLAVELRMAVMRTSRRLRTEATSESVTPGQFTVLSILSGGQQTLRQLADWEHVQAPSMTRLVNSLEREGLVRRQADPSDGRQVLVELTDAGSEVLRDTRQRRTEWLERRLAGLSTEERKVLREAAGILQRMSAK</sequence>
<dbReference type="EMBL" id="JACBYQ010000002">
    <property type="protein sequence ID" value="NYE95818.1"/>
    <property type="molecule type" value="Genomic_DNA"/>
</dbReference>
<name>A0A7Y9LUF8_9MICC</name>
<dbReference type="PROSITE" id="PS50995">
    <property type="entry name" value="HTH_MARR_2"/>
    <property type="match status" value="1"/>
</dbReference>
<dbReference type="PANTHER" id="PTHR39515">
    <property type="entry name" value="CONSERVED PROTEIN"/>
    <property type="match status" value="1"/>
</dbReference>
<dbReference type="InterPro" id="IPR036388">
    <property type="entry name" value="WH-like_DNA-bd_sf"/>
</dbReference>
<dbReference type="Pfam" id="PF01047">
    <property type="entry name" value="MarR"/>
    <property type="match status" value="1"/>
</dbReference>
<organism evidence="5 6">
    <name type="scientific">Psychromicrobium silvestre</name>
    <dbReference type="NCBI Taxonomy" id="1645614"/>
    <lineage>
        <taxon>Bacteria</taxon>
        <taxon>Bacillati</taxon>
        <taxon>Actinomycetota</taxon>
        <taxon>Actinomycetes</taxon>
        <taxon>Micrococcales</taxon>
        <taxon>Micrococcaceae</taxon>
        <taxon>Psychromicrobium</taxon>
    </lineage>
</organism>
<evidence type="ECO:0000256" key="1">
    <source>
        <dbReference type="ARBA" id="ARBA00023015"/>
    </source>
</evidence>
<dbReference type="PANTHER" id="PTHR39515:SF2">
    <property type="entry name" value="HTH-TYPE TRANSCRIPTIONAL REGULATOR RV0880"/>
    <property type="match status" value="1"/>
</dbReference>
<reference evidence="5 6" key="1">
    <citation type="submission" date="2020-07" db="EMBL/GenBank/DDBJ databases">
        <title>Sequencing the genomes of 1000 actinobacteria strains.</title>
        <authorList>
            <person name="Klenk H.-P."/>
        </authorList>
    </citation>
    <scope>NUCLEOTIDE SEQUENCE [LARGE SCALE GENOMIC DNA]</scope>
    <source>
        <strain evidence="5 6">DSM 102047</strain>
    </source>
</reference>
<gene>
    <name evidence="5" type="ORF">FHU41_002068</name>
</gene>
<protein>
    <submittedName>
        <fullName evidence="5">DNA-binding MarR family transcriptional regulator</fullName>
    </submittedName>
</protein>
<dbReference type="GO" id="GO:0003700">
    <property type="term" value="F:DNA-binding transcription factor activity"/>
    <property type="evidence" value="ECO:0007669"/>
    <property type="project" value="InterPro"/>
</dbReference>
<dbReference type="PRINTS" id="PR00598">
    <property type="entry name" value="HTHMARR"/>
</dbReference>
<dbReference type="InterPro" id="IPR036390">
    <property type="entry name" value="WH_DNA-bd_sf"/>
</dbReference>
<keyword evidence="1" id="KW-0805">Transcription regulation</keyword>
<evidence type="ECO:0000313" key="6">
    <source>
        <dbReference type="Proteomes" id="UP000521748"/>
    </source>
</evidence>
<dbReference type="InterPro" id="IPR000835">
    <property type="entry name" value="HTH_MarR-typ"/>
</dbReference>
<accession>A0A7Y9LUF8</accession>
<keyword evidence="2 5" id="KW-0238">DNA-binding</keyword>
<dbReference type="SUPFAM" id="SSF46785">
    <property type="entry name" value="Winged helix' DNA-binding domain"/>
    <property type="match status" value="1"/>
</dbReference>
<dbReference type="InterPro" id="IPR023187">
    <property type="entry name" value="Tscrpt_reg_MarR-type_CS"/>
</dbReference>
<evidence type="ECO:0000256" key="2">
    <source>
        <dbReference type="ARBA" id="ARBA00023125"/>
    </source>
</evidence>
<dbReference type="InterPro" id="IPR052526">
    <property type="entry name" value="HTH-type_Bedaq_tolerance"/>
</dbReference>